<organism evidence="1 2">
    <name type="scientific">Rhododendron molle</name>
    <name type="common">Chinese azalea</name>
    <name type="synonym">Azalea mollis</name>
    <dbReference type="NCBI Taxonomy" id="49168"/>
    <lineage>
        <taxon>Eukaryota</taxon>
        <taxon>Viridiplantae</taxon>
        <taxon>Streptophyta</taxon>
        <taxon>Embryophyta</taxon>
        <taxon>Tracheophyta</taxon>
        <taxon>Spermatophyta</taxon>
        <taxon>Magnoliopsida</taxon>
        <taxon>eudicotyledons</taxon>
        <taxon>Gunneridae</taxon>
        <taxon>Pentapetalae</taxon>
        <taxon>asterids</taxon>
        <taxon>Ericales</taxon>
        <taxon>Ericaceae</taxon>
        <taxon>Ericoideae</taxon>
        <taxon>Rhodoreae</taxon>
        <taxon>Rhododendron</taxon>
    </lineage>
</organism>
<protein>
    <submittedName>
        <fullName evidence="1">Uncharacterized protein</fullName>
    </submittedName>
</protein>
<accession>A0ACC0MP98</accession>
<proteinExistence type="predicted"/>
<name>A0ACC0MP98_RHOML</name>
<gene>
    <name evidence="1" type="ORF">RHMOL_Rhmol08G0161900</name>
</gene>
<evidence type="ECO:0000313" key="1">
    <source>
        <dbReference type="EMBL" id="KAI8542729.1"/>
    </source>
</evidence>
<evidence type="ECO:0000313" key="2">
    <source>
        <dbReference type="Proteomes" id="UP001062846"/>
    </source>
</evidence>
<reference evidence="1" key="1">
    <citation type="submission" date="2022-02" db="EMBL/GenBank/DDBJ databases">
        <title>Plant Genome Project.</title>
        <authorList>
            <person name="Zhang R.-G."/>
        </authorList>
    </citation>
    <scope>NUCLEOTIDE SEQUENCE</scope>
    <source>
        <strain evidence="1">AT1</strain>
    </source>
</reference>
<keyword evidence="2" id="KW-1185">Reference proteome</keyword>
<sequence length="111" mass="10801">MADHGDGSGEGEVVDRVEDRGGPMGIETGDQTASEGAAGVSAVVAGGGDGGASQQQEVSDEENTRTTEENPHATVLSATMGPIFEAEGSGTVARGPPMAGGSSGGQRRGSG</sequence>
<comment type="caution">
    <text evidence="1">The sequence shown here is derived from an EMBL/GenBank/DDBJ whole genome shotgun (WGS) entry which is preliminary data.</text>
</comment>
<dbReference type="EMBL" id="CM046395">
    <property type="protein sequence ID" value="KAI8542729.1"/>
    <property type="molecule type" value="Genomic_DNA"/>
</dbReference>
<dbReference type="Proteomes" id="UP001062846">
    <property type="component" value="Chromosome 8"/>
</dbReference>